<dbReference type="Pfam" id="PF00886">
    <property type="entry name" value="Ribosomal_S16"/>
    <property type="match status" value="1"/>
</dbReference>
<name>A0A5P9RYS2_9MAGN</name>
<keyword evidence="5" id="KW-0150">Chloroplast</keyword>
<comment type="similarity">
    <text evidence="1 4">Belongs to the bacterial ribosomal protein bS16 family.</text>
</comment>
<dbReference type="GO" id="GO:0005739">
    <property type="term" value="C:mitochondrion"/>
    <property type="evidence" value="ECO:0007669"/>
    <property type="project" value="GOC"/>
</dbReference>
<dbReference type="AlphaFoldDB" id="A0A5P9RYS2"/>
<dbReference type="InterPro" id="IPR000307">
    <property type="entry name" value="Ribosomal_bS16"/>
</dbReference>
<comment type="subcellular location">
    <subcellularLocation>
        <location evidence="4">Plastid</location>
        <location evidence="4">Chloroplast</location>
    </subcellularLocation>
</comment>
<keyword evidence="2 4" id="KW-0689">Ribosomal protein</keyword>
<dbReference type="PANTHER" id="PTHR12919">
    <property type="entry name" value="30S RIBOSOMAL PROTEIN S16"/>
    <property type="match status" value="1"/>
</dbReference>
<gene>
    <name evidence="4 5" type="primary">rps16</name>
</gene>
<dbReference type="PANTHER" id="PTHR12919:SF20">
    <property type="entry name" value="SMALL RIBOSOMAL SUBUNIT PROTEIN BS16M"/>
    <property type="match status" value="1"/>
</dbReference>
<evidence type="ECO:0000256" key="4">
    <source>
        <dbReference type="HAMAP-Rule" id="MF_00385"/>
    </source>
</evidence>
<dbReference type="GO" id="GO:0015935">
    <property type="term" value="C:small ribosomal subunit"/>
    <property type="evidence" value="ECO:0007669"/>
    <property type="project" value="TreeGrafter"/>
</dbReference>
<dbReference type="EMBL" id="MK253464">
    <property type="protein sequence ID" value="QFV18804.1"/>
    <property type="molecule type" value="Genomic_DNA"/>
</dbReference>
<accession>A0A5P9RYS2</accession>
<evidence type="ECO:0000256" key="1">
    <source>
        <dbReference type="ARBA" id="ARBA00006668"/>
    </source>
</evidence>
<sequence>MVKLRFNRCARKQRAIYRIIAIDVRSQRGGRDLQKGGFYDLLKNRTYSNVFNIFNFLKKGAQPMGTIHYILKKAEIFN</sequence>
<reference evidence="5" key="1">
    <citation type="journal article" date="2019" name="Sci. Rep.">
        <title>Structural variation of the complete chloroplast genome and plastid phylogenomics of the genus Asteropyrum (Ranunculaceae).</title>
        <authorList>
            <person name="He J."/>
            <person name="Yao M."/>
            <person name="Lyu R.D."/>
            <person name="Lin L.L."/>
            <person name="Liu H.J."/>
            <person name="Pei L.Y."/>
            <person name="Yan S.X."/>
            <person name="Xie L."/>
            <person name="Cheng J."/>
        </authorList>
    </citation>
    <scope>NUCLEOTIDE SEQUENCE</scope>
</reference>
<dbReference type="GO" id="GO:0003735">
    <property type="term" value="F:structural constituent of ribosome"/>
    <property type="evidence" value="ECO:0007669"/>
    <property type="project" value="InterPro"/>
</dbReference>
<dbReference type="NCBIfam" id="TIGR00002">
    <property type="entry name" value="S16"/>
    <property type="match status" value="1"/>
</dbReference>
<evidence type="ECO:0000256" key="3">
    <source>
        <dbReference type="ARBA" id="ARBA00023274"/>
    </source>
</evidence>
<dbReference type="HAMAP" id="MF_00385">
    <property type="entry name" value="Ribosomal_bS16"/>
    <property type="match status" value="1"/>
</dbReference>
<geneLocation type="chloroplast" evidence="5"/>
<keyword evidence="5" id="KW-0934">Plastid</keyword>
<dbReference type="InterPro" id="IPR023803">
    <property type="entry name" value="Ribosomal_bS16_dom_sf"/>
</dbReference>
<organism evidence="5">
    <name type="scientific">Ceratocephala falcata</name>
    <dbReference type="NCBI Taxonomy" id="286837"/>
    <lineage>
        <taxon>Eukaryota</taxon>
        <taxon>Viridiplantae</taxon>
        <taxon>Streptophyta</taxon>
        <taxon>Embryophyta</taxon>
        <taxon>Tracheophyta</taxon>
        <taxon>Spermatophyta</taxon>
        <taxon>Magnoliopsida</taxon>
        <taxon>Ranunculales</taxon>
        <taxon>Ranunculaceae</taxon>
        <taxon>Ranunculoideae</taxon>
        <taxon>Ranunculeae</taxon>
        <taxon>Ceratocephala</taxon>
    </lineage>
</organism>
<dbReference type="GO" id="GO:0032543">
    <property type="term" value="P:mitochondrial translation"/>
    <property type="evidence" value="ECO:0007669"/>
    <property type="project" value="TreeGrafter"/>
</dbReference>
<keyword evidence="3 4" id="KW-0687">Ribonucleoprotein</keyword>
<dbReference type="SUPFAM" id="SSF54565">
    <property type="entry name" value="Ribosomal protein S16"/>
    <property type="match status" value="1"/>
</dbReference>
<proteinExistence type="inferred from homology"/>
<evidence type="ECO:0000313" key="5">
    <source>
        <dbReference type="EMBL" id="QFV18804.1"/>
    </source>
</evidence>
<protein>
    <recommendedName>
        <fullName evidence="4">Small ribosomal subunit protein bS16c</fullName>
    </recommendedName>
</protein>
<dbReference type="Gene3D" id="3.30.1320.10">
    <property type="match status" value="1"/>
</dbReference>
<dbReference type="GO" id="GO:0009507">
    <property type="term" value="C:chloroplast"/>
    <property type="evidence" value="ECO:0007669"/>
    <property type="project" value="UniProtKB-SubCell"/>
</dbReference>
<evidence type="ECO:0000256" key="2">
    <source>
        <dbReference type="ARBA" id="ARBA00022980"/>
    </source>
</evidence>